<dbReference type="eggNOG" id="COG0054">
    <property type="taxonomic scope" value="Bacteria"/>
</dbReference>
<dbReference type="OrthoDB" id="9809709at2"/>
<dbReference type="Proteomes" id="UP000054537">
    <property type="component" value="Unassembled WGS sequence"/>
</dbReference>
<dbReference type="EC" id="2.5.1.78" evidence="3 7"/>
<name>A0A0A6UDD0_ACTUT</name>
<evidence type="ECO:0000256" key="2">
    <source>
        <dbReference type="ARBA" id="ARBA00007424"/>
    </source>
</evidence>
<feature type="active site" description="Proton donor" evidence="7">
    <location>
        <position position="88"/>
    </location>
</feature>
<comment type="caution">
    <text evidence="8">The sequence shown here is derived from an EMBL/GenBank/DDBJ whole genome shotgun (WGS) entry which is preliminary data.</text>
</comment>
<evidence type="ECO:0000256" key="1">
    <source>
        <dbReference type="ARBA" id="ARBA00004917"/>
    </source>
</evidence>
<dbReference type="CDD" id="cd09209">
    <property type="entry name" value="Lumazine_synthase-I"/>
    <property type="match status" value="1"/>
</dbReference>
<feature type="binding site" evidence="7">
    <location>
        <begin position="58"/>
        <end position="60"/>
    </location>
    <ligand>
        <name>5-amino-6-(D-ribitylamino)uracil</name>
        <dbReference type="ChEBI" id="CHEBI:15934"/>
    </ligand>
</feature>
<feature type="binding site" evidence="7">
    <location>
        <position position="113"/>
    </location>
    <ligand>
        <name>5-amino-6-(D-ribitylamino)uracil</name>
        <dbReference type="ChEBI" id="CHEBI:15934"/>
    </ligand>
</feature>
<evidence type="ECO:0000256" key="6">
    <source>
        <dbReference type="ARBA" id="ARBA00048785"/>
    </source>
</evidence>
<feature type="binding site" evidence="7">
    <location>
        <position position="127"/>
    </location>
    <ligand>
        <name>(2S)-2-hydroxy-3-oxobutyl phosphate</name>
        <dbReference type="ChEBI" id="CHEBI:58830"/>
    </ligand>
</feature>
<dbReference type="Pfam" id="PF00885">
    <property type="entry name" value="DMRL_synthase"/>
    <property type="match status" value="1"/>
</dbReference>
<feature type="binding site" evidence="7">
    <location>
        <begin position="85"/>
        <end position="86"/>
    </location>
    <ligand>
        <name>(2S)-2-hydroxy-3-oxobutyl phosphate</name>
        <dbReference type="ChEBI" id="CHEBI:58830"/>
    </ligand>
</feature>
<dbReference type="STRING" id="1869.MB27_31035"/>
<dbReference type="Gene3D" id="3.40.50.960">
    <property type="entry name" value="Lumazine/riboflavin synthase"/>
    <property type="match status" value="1"/>
</dbReference>
<dbReference type="PANTHER" id="PTHR21058:SF0">
    <property type="entry name" value="6,7-DIMETHYL-8-RIBITYLLUMAZINE SYNTHASE"/>
    <property type="match status" value="1"/>
</dbReference>
<dbReference type="PANTHER" id="PTHR21058">
    <property type="entry name" value="6,7-DIMETHYL-8-RIBITYLLUMAZINE SYNTHASE DMRL SYNTHASE LUMAZINE SYNTHASE"/>
    <property type="match status" value="1"/>
</dbReference>
<gene>
    <name evidence="7" type="primary">ribH</name>
    <name evidence="8" type="ORF">MB27_31035</name>
</gene>
<comment type="function">
    <text evidence="7">Catalyzes the formation of 6,7-dimethyl-8-ribityllumazine by condensation of 5-amino-6-(D-ribitylamino)uracil with 3,4-dihydroxy-2-butanone 4-phosphate. This is the penultimate step in the biosynthesis of riboflavin.</text>
</comment>
<accession>A0A0A6UDD0</accession>
<protein>
    <recommendedName>
        <fullName evidence="3 7">6,7-dimethyl-8-ribityllumazine synthase</fullName>
        <shortName evidence="7">DMRL synthase</shortName>
        <shortName evidence="7">LS</shortName>
        <shortName evidence="7">Lumazine synthase</shortName>
        <ecNumber evidence="3 7">2.5.1.78</ecNumber>
    </recommendedName>
</protein>
<dbReference type="InterPro" id="IPR002180">
    <property type="entry name" value="LS/RS"/>
</dbReference>
<evidence type="ECO:0000256" key="5">
    <source>
        <dbReference type="ARBA" id="ARBA00022679"/>
    </source>
</evidence>
<dbReference type="HAMAP" id="MF_00178">
    <property type="entry name" value="Lumazine_synth"/>
    <property type="match status" value="1"/>
</dbReference>
<dbReference type="InterPro" id="IPR034964">
    <property type="entry name" value="LS"/>
</dbReference>
<dbReference type="InterPro" id="IPR036467">
    <property type="entry name" value="LS/RS_sf"/>
</dbReference>
<evidence type="ECO:0000256" key="4">
    <source>
        <dbReference type="ARBA" id="ARBA00022619"/>
    </source>
</evidence>
<evidence type="ECO:0000256" key="7">
    <source>
        <dbReference type="HAMAP-Rule" id="MF_00178"/>
    </source>
</evidence>
<dbReference type="SUPFAM" id="SSF52121">
    <property type="entry name" value="Lumazine synthase"/>
    <property type="match status" value="1"/>
</dbReference>
<dbReference type="EMBL" id="JRTT01000059">
    <property type="protein sequence ID" value="KHD74060.1"/>
    <property type="molecule type" value="Genomic_DNA"/>
</dbReference>
<evidence type="ECO:0000313" key="8">
    <source>
        <dbReference type="EMBL" id="KHD74060.1"/>
    </source>
</evidence>
<organism evidence="8 9">
    <name type="scientific">Actinoplanes utahensis</name>
    <dbReference type="NCBI Taxonomy" id="1869"/>
    <lineage>
        <taxon>Bacteria</taxon>
        <taxon>Bacillati</taxon>
        <taxon>Actinomycetota</taxon>
        <taxon>Actinomycetes</taxon>
        <taxon>Micromonosporales</taxon>
        <taxon>Micromonosporaceae</taxon>
        <taxon>Actinoplanes</taxon>
    </lineage>
</organism>
<comment type="catalytic activity">
    <reaction evidence="6 7">
        <text>(2S)-2-hydroxy-3-oxobutyl phosphate + 5-amino-6-(D-ribitylamino)uracil = 6,7-dimethyl-8-(1-D-ribityl)lumazine + phosphate + 2 H2O + H(+)</text>
        <dbReference type="Rhea" id="RHEA:26152"/>
        <dbReference type="ChEBI" id="CHEBI:15377"/>
        <dbReference type="ChEBI" id="CHEBI:15378"/>
        <dbReference type="ChEBI" id="CHEBI:15934"/>
        <dbReference type="ChEBI" id="CHEBI:43474"/>
        <dbReference type="ChEBI" id="CHEBI:58201"/>
        <dbReference type="ChEBI" id="CHEBI:58830"/>
        <dbReference type="EC" id="2.5.1.78"/>
    </reaction>
</comment>
<proteinExistence type="inferred from homology"/>
<keyword evidence="4 7" id="KW-0686">Riboflavin biosynthesis</keyword>
<dbReference type="UniPathway" id="UPA00275">
    <property type="reaction ID" value="UER00404"/>
</dbReference>
<dbReference type="NCBIfam" id="TIGR00114">
    <property type="entry name" value="lumazine-synth"/>
    <property type="match status" value="1"/>
</dbReference>
<evidence type="ECO:0000313" key="9">
    <source>
        <dbReference type="Proteomes" id="UP000054537"/>
    </source>
</evidence>
<comment type="similarity">
    <text evidence="2 7">Belongs to the DMRL synthase family.</text>
</comment>
<dbReference type="AlphaFoldDB" id="A0A0A6UDD0"/>
<dbReference type="GO" id="GO:0009231">
    <property type="term" value="P:riboflavin biosynthetic process"/>
    <property type="evidence" value="ECO:0007669"/>
    <property type="project" value="UniProtKB-UniRule"/>
</dbReference>
<sequence>MAGFGDPHMQTVDAAGLRLGIVGSRWHNDLVDHMIKRAEAAAAACGVTEVITARVAGSVELPVVAQALARKVDAVVALGVVIKGETQHFEYVCDAVTAGLTRVALDESTPVAHGVLTVHSLGQARDRAGLEDSIEDKGWQSTVAVLDAVLAIREVQKS</sequence>
<reference evidence="8 9" key="1">
    <citation type="submission" date="2014-10" db="EMBL/GenBank/DDBJ databases">
        <title>Draft genome sequence of Actinoplanes utahensis NRRL 12052.</title>
        <authorList>
            <person name="Velasco-Bucheli B."/>
            <person name="del Cerro C."/>
            <person name="Hormigo D."/>
            <person name="Garcia J.L."/>
            <person name="Acebal C."/>
            <person name="Arroyo M."/>
            <person name="de la Mata I."/>
        </authorList>
    </citation>
    <scope>NUCLEOTIDE SEQUENCE [LARGE SCALE GENOMIC DNA]</scope>
    <source>
        <strain evidence="8 9">NRRL 12052</strain>
    </source>
</reference>
<feature type="binding site" evidence="7">
    <location>
        <position position="26"/>
    </location>
    <ligand>
        <name>5-amino-6-(D-ribitylamino)uracil</name>
        <dbReference type="ChEBI" id="CHEBI:15934"/>
    </ligand>
</feature>
<keyword evidence="5 7" id="KW-0808">Transferase</keyword>
<feature type="binding site" evidence="7">
    <location>
        <begin position="80"/>
        <end position="82"/>
    </location>
    <ligand>
        <name>5-amino-6-(D-ribitylamino)uracil</name>
        <dbReference type="ChEBI" id="CHEBI:15934"/>
    </ligand>
</feature>
<dbReference type="GO" id="GO:0005829">
    <property type="term" value="C:cytosol"/>
    <property type="evidence" value="ECO:0007669"/>
    <property type="project" value="TreeGrafter"/>
</dbReference>
<evidence type="ECO:0000256" key="3">
    <source>
        <dbReference type="ARBA" id="ARBA00012664"/>
    </source>
</evidence>
<comment type="pathway">
    <text evidence="1 7">Cofactor biosynthesis; riboflavin biosynthesis; riboflavin from 2-hydroxy-3-oxobutyl phosphate and 5-amino-6-(D-ribitylamino)uracil: step 1/2.</text>
</comment>
<dbReference type="GO" id="GO:0000906">
    <property type="term" value="F:6,7-dimethyl-8-ribityllumazine synthase activity"/>
    <property type="evidence" value="ECO:0007669"/>
    <property type="project" value="UniProtKB-UniRule"/>
</dbReference>
<dbReference type="RefSeq" id="WP_043530503.1">
    <property type="nucleotide sequence ID" value="NZ_BAABKU010000002.1"/>
</dbReference>
<keyword evidence="9" id="KW-1185">Reference proteome</keyword>
<dbReference type="GO" id="GO:0009349">
    <property type="term" value="C:riboflavin synthase complex"/>
    <property type="evidence" value="ECO:0007669"/>
    <property type="project" value="UniProtKB-UniRule"/>
</dbReference>